<dbReference type="EMBL" id="CP071462">
    <property type="protein sequence ID" value="QSW98206.1"/>
    <property type="molecule type" value="Genomic_DNA"/>
</dbReference>
<dbReference type="RefSeq" id="WP_207287816.1">
    <property type="nucleotide sequence ID" value="NZ_CP071462.1"/>
</dbReference>
<feature type="region of interest" description="Disordered" evidence="1">
    <location>
        <begin position="308"/>
        <end position="330"/>
    </location>
</feature>
<dbReference type="PANTHER" id="PTHR34512">
    <property type="entry name" value="CELL SURFACE PROTEIN"/>
    <property type="match status" value="1"/>
</dbReference>
<dbReference type="InterPro" id="IPR002372">
    <property type="entry name" value="PQQ_rpt_dom"/>
</dbReference>
<keyword evidence="4" id="KW-1185">Reference proteome</keyword>
<dbReference type="Gene3D" id="2.130.10.10">
    <property type="entry name" value="YVTN repeat-like/Quinoprotein amine dehydrogenase"/>
    <property type="match status" value="1"/>
</dbReference>
<dbReference type="GeneID" id="63188121"/>
<dbReference type="InterPro" id="IPR015943">
    <property type="entry name" value="WD40/YVTN_repeat-like_dom_sf"/>
</dbReference>
<feature type="domain" description="Pyrrolo-quinoline quinone repeat" evidence="2">
    <location>
        <begin position="300"/>
        <end position="425"/>
    </location>
</feature>
<organism evidence="3 4">
    <name type="scientific">Haloterrigena alkaliphila</name>
    <dbReference type="NCBI Taxonomy" id="2816475"/>
    <lineage>
        <taxon>Archaea</taxon>
        <taxon>Methanobacteriati</taxon>
        <taxon>Methanobacteriota</taxon>
        <taxon>Stenosarchaea group</taxon>
        <taxon>Halobacteria</taxon>
        <taxon>Halobacteriales</taxon>
        <taxon>Natrialbaceae</taxon>
        <taxon>Haloterrigena</taxon>
    </lineage>
</organism>
<evidence type="ECO:0000256" key="1">
    <source>
        <dbReference type="SAM" id="MobiDB-lite"/>
    </source>
</evidence>
<dbReference type="KEGG" id="hakz:J0X25_12410"/>
<dbReference type="SUPFAM" id="SSF50998">
    <property type="entry name" value="Quinoprotein alcohol dehydrogenase-like"/>
    <property type="match status" value="2"/>
</dbReference>
<accession>A0A8A2VAR8</accession>
<dbReference type="Proteomes" id="UP000663203">
    <property type="component" value="Chromosome"/>
</dbReference>
<feature type="domain" description="Pyrrolo-quinoline quinone repeat" evidence="2">
    <location>
        <begin position="179"/>
        <end position="257"/>
    </location>
</feature>
<dbReference type="PANTHER" id="PTHR34512:SF30">
    <property type="entry name" value="OUTER MEMBRANE PROTEIN ASSEMBLY FACTOR BAMB"/>
    <property type="match status" value="1"/>
</dbReference>
<feature type="compositionally biased region" description="Low complexity" evidence="1">
    <location>
        <begin position="10"/>
        <end position="20"/>
    </location>
</feature>
<proteinExistence type="predicted"/>
<evidence type="ECO:0000259" key="2">
    <source>
        <dbReference type="Pfam" id="PF13360"/>
    </source>
</evidence>
<feature type="region of interest" description="Disordered" evidence="1">
    <location>
        <begin position="39"/>
        <end position="61"/>
    </location>
</feature>
<feature type="region of interest" description="Disordered" evidence="1">
    <location>
        <begin position="1"/>
        <end position="20"/>
    </location>
</feature>
<dbReference type="InterPro" id="IPR018391">
    <property type="entry name" value="PQQ_b-propeller_rpt"/>
</dbReference>
<dbReference type="InterPro" id="IPR011047">
    <property type="entry name" value="Quinoprotein_ADH-like_sf"/>
</dbReference>
<sequence>MKFTRDLTFDGSSASDGSGRRALLSATGVALASGLAGCLGDLESDGDGEPEEPDSKSTHDTAALRERLADADPYRMDQYGPAHVGATADEGPTDDVEAVWTFREGELGPAYNIGSPAVVDGTVYVAEGRSVGEDDVETVVYALDGATGDVEWDRTYSGTNSFGSTAVVDGTVVLGIGASVVSLEADSGTERWRLDRDFSDAITVADGTVYAINTTYADPPTLVAIDLETGRERWNAPLTGDALYRPTPPAVVDGTVYQGGADLVALSAADGEQQWSRDLGETVTGSPTVADGALYVPVADGSVAAFDPDGAERWRQPVESGGQGSRRESVTSAAVADGSLYVVSSWQLTALDAETGSERWTTGIRGNDPPVVADGVVYVSGLNTMEAYDTADGTRLWRYGSEAESGSGDPVAPVVGGTVFFPSAGLHALREAGD</sequence>
<name>A0A8A2VAR8_9EURY</name>
<feature type="compositionally biased region" description="Acidic residues" evidence="1">
    <location>
        <begin position="42"/>
        <end position="52"/>
    </location>
</feature>
<dbReference type="Gene3D" id="2.40.10.480">
    <property type="match status" value="3"/>
</dbReference>
<evidence type="ECO:0000313" key="3">
    <source>
        <dbReference type="EMBL" id="QSW98206.1"/>
    </source>
</evidence>
<evidence type="ECO:0000313" key="4">
    <source>
        <dbReference type="Proteomes" id="UP000663203"/>
    </source>
</evidence>
<dbReference type="SMART" id="SM00564">
    <property type="entry name" value="PQQ"/>
    <property type="match status" value="7"/>
</dbReference>
<reference evidence="3 4" key="1">
    <citation type="submission" date="2021-03" db="EMBL/GenBank/DDBJ databases">
        <title>Haloterrigena longa sp. nov. and Haloterrigena limicola sp. nov., extremely halophilic archaea isolated from a salt lake.</title>
        <authorList>
            <person name="Henglin C."/>
        </authorList>
    </citation>
    <scope>NUCLEOTIDE SEQUENCE [LARGE SCALE GENOMIC DNA]</scope>
    <source>
        <strain evidence="3 4">KZCA68</strain>
    </source>
</reference>
<dbReference type="Pfam" id="PF13360">
    <property type="entry name" value="PQQ_2"/>
    <property type="match status" value="2"/>
</dbReference>
<gene>
    <name evidence="3" type="ORF">J0X25_12410</name>
</gene>
<dbReference type="AlphaFoldDB" id="A0A8A2VAR8"/>
<protein>
    <submittedName>
        <fullName evidence="3">PQQ-binding-like beta-propeller repeat protein</fullName>
    </submittedName>
</protein>